<feature type="chain" id="PRO_5037550514" description="Outer membrane protein beta-barrel domain-containing protein" evidence="1">
    <location>
        <begin position="22"/>
        <end position="204"/>
    </location>
</feature>
<dbReference type="EMBL" id="OU015584">
    <property type="protein sequence ID" value="CAG5086381.1"/>
    <property type="molecule type" value="Genomic_DNA"/>
</dbReference>
<accession>A0A916JPV7</accession>
<name>A0A916JPV7_9FLAO</name>
<evidence type="ECO:0000256" key="1">
    <source>
        <dbReference type="SAM" id="SignalP"/>
    </source>
</evidence>
<keyword evidence="3" id="KW-1185">Reference proteome</keyword>
<evidence type="ECO:0008006" key="4">
    <source>
        <dbReference type="Google" id="ProtNLM"/>
    </source>
</evidence>
<sequence length="204" mass="23719">MRTFFILIISCLLVQAPLNHASAQLFDSIATAFDYKPKPLLKLEARNAFVTSSYVKMKGIKLGANFHNKLRLGIGYSWMKSDYLVEHFNDTSELKFGYGLAFFEYAFFNSDHWNLEIPIQIGLGRLAYKEDNTIKSRQWVPVWEPAMTMEYLFLKYFGIGFGAGYRLVIKSHTPITEQFTSPIYIFKFKINFGDIYKDVKRQLD</sequence>
<keyword evidence="1" id="KW-0732">Signal</keyword>
<protein>
    <recommendedName>
        <fullName evidence="4">Outer membrane protein beta-barrel domain-containing protein</fullName>
    </recommendedName>
</protein>
<organism evidence="2 3">
    <name type="scientific">Parvicella tangerina</name>
    <dbReference type="NCBI Taxonomy" id="2829795"/>
    <lineage>
        <taxon>Bacteria</taxon>
        <taxon>Pseudomonadati</taxon>
        <taxon>Bacteroidota</taxon>
        <taxon>Flavobacteriia</taxon>
        <taxon>Flavobacteriales</taxon>
        <taxon>Parvicellaceae</taxon>
        <taxon>Parvicella</taxon>
    </lineage>
</organism>
<reference evidence="2" key="1">
    <citation type="submission" date="2021-04" db="EMBL/GenBank/DDBJ databases">
        <authorList>
            <person name="Rodrigo-Torres L."/>
            <person name="Arahal R. D."/>
            <person name="Lucena T."/>
        </authorList>
    </citation>
    <scope>NUCLEOTIDE SEQUENCE</scope>
    <source>
        <strain evidence="2">AS29M-1</strain>
    </source>
</reference>
<dbReference type="KEGG" id="ptan:CRYO30217_03102"/>
<evidence type="ECO:0000313" key="2">
    <source>
        <dbReference type="EMBL" id="CAG5086381.1"/>
    </source>
</evidence>
<evidence type="ECO:0000313" key="3">
    <source>
        <dbReference type="Proteomes" id="UP000683507"/>
    </source>
</evidence>
<dbReference type="RefSeq" id="WP_258543292.1">
    <property type="nucleotide sequence ID" value="NZ_OU015584.1"/>
</dbReference>
<feature type="signal peptide" evidence="1">
    <location>
        <begin position="1"/>
        <end position="21"/>
    </location>
</feature>
<dbReference type="AlphaFoldDB" id="A0A916JPV7"/>
<proteinExistence type="predicted"/>
<gene>
    <name evidence="2" type="ORF">CRYO30217_03102</name>
</gene>
<dbReference type="Proteomes" id="UP000683507">
    <property type="component" value="Chromosome"/>
</dbReference>